<evidence type="ECO:0000313" key="1">
    <source>
        <dbReference type="EMBL" id="PGH27224.1"/>
    </source>
</evidence>
<proteinExistence type="predicted"/>
<protein>
    <submittedName>
        <fullName evidence="1">Uncharacterized protein</fullName>
    </submittedName>
</protein>
<reference evidence="1 2" key="1">
    <citation type="submission" date="2017-10" db="EMBL/GenBank/DDBJ databases">
        <title>Comparative genomics in systemic dimorphic fungi from Ajellomycetaceae.</title>
        <authorList>
            <person name="Munoz J.F."/>
            <person name="Mcewen J.G."/>
            <person name="Clay O.K."/>
            <person name="Cuomo C.A."/>
        </authorList>
    </citation>
    <scope>NUCLEOTIDE SEQUENCE [LARGE SCALE GENOMIC DNA]</scope>
    <source>
        <strain evidence="1 2">UAMH7299</strain>
    </source>
</reference>
<dbReference type="OrthoDB" id="4364812at2759"/>
<dbReference type="Proteomes" id="UP000224634">
    <property type="component" value="Unassembled WGS sequence"/>
</dbReference>
<evidence type="ECO:0000313" key="2">
    <source>
        <dbReference type="Proteomes" id="UP000224634"/>
    </source>
</evidence>
<keyword evidence="2" id="KW-1185">Reference proteome</keyword>
<dbReference type="AlphaFoldDB" id="A0A2B7YT58"/>
<organism evidence="1 2">
    <name type="scientific">Polytolypa hystricis (strain UAMH7299)</name>
    <dbReference type="NCBI Taxonomy" id="1447883"/>
    <lineage>
        <taxon>Eukaryota</taxon>
        <taxon>Fungi</taxon>
        <taxon>Dikarya</taxon>
        <taxon>Ascomycota</taxon>
        <taxon>Pezizomycotina</taxon>
        <taxon>Eurotiomycetes</taxon>
        <taxon>Eurotiomycetidae</taxon>
        <taxon>Onygenales</taxon>
        <taxon>Onygenales incertae sedis</taxon>
        <taxon>Polytolypa</taxon>
    </lineage>
</organism>
<comment type="caution">
    <text evidence="1">The sequence shown here is derived from an EMBL/GenBank/DDBJ whole genome shotgun (WGS) entry which is preliminary data.</text>
</comment>
<gene>
    <name evidence="1" type="ORF">AJ80_01181</name>
</gene>
<sequence>MSRYRDGSAFGELPFDHFIAAEWDPSSTLSKHGQKRALVEKWIRLGRYGRNEYFERFDDVFPPHAPHDLLSDADRDVDGHISRTLWIRTWFGHKADKASQEAADAAYKKLFIRAMLDDDENGRNDCMDPEFIYDKPEEFGIGTTGDNPADIADGIALGTPRSVPSYLVNALMHCPDQFDGDGDRDWRHQTLSEAEAEELEKHQSLLVIVADRKACEEGWVLHLAINHRGEILPLRIRDKASLVFQSVANWLDGQTLTENTLNTDEDKELYMREGNGWDWD</sequence>
<accession>A0A2B7YT58</accession>
<name>A0A2B7YT58_POLH7</name>
<dbReference type="EMBL" id="PDNA01000009">
    <property type="protein sequence ID" value="PGH27224.1"/>
    <property type="molecule type" value="Genomic_DNA"/>
</dbReference>